<dbReference type="InterPro" id="IPR000184">
    <property type="entry name" value="Bac_surfAg_D15"/>
</dbReference>
<gene>
    <name evidence="6" type="ORF">ACFQ2O_04865</name>
</gene>
<dbReference type="InterPro" id="IPR039910">
    <property type="entry name" value="D15-like"/>
</dbReference>
<proteinExistence type="predicted"/>
<keyword evidence="2" id="KW-0472">Membrane</keyword>
<feature type="domain" description="Bacterial surface antigen (D15)" evidence="4">
    <location>
        <begin position="141"/>
        <end position="458"/>
    </location>
</feature>
<evidence type="ECO:0000259" key="4">
    <source>
        <dbReference type="Pfam" id="PF01103"/>
    </source>
</evidence>
<accession>A0ABW3SNR8</accession>
<feature type="signal peptide" evidence="3">
    <location>
        <begin position="1"/>
        <end position="20"/>
    </location>
</feature>
<evidence type="ECO:0000313" key="7">
    <source>
        <dbReference type="Proteomes" id="UP001597094"/>
    </source>
</evidence>
<evidence type="ECO:0000259" key="5">
    <source>
        <dbReference type="Pfam" id="PF07244"/>
    </source>
</evidence>
<keyword evidence="7" id="KW-1185">Reference proteome</keyword>
<comment type="subcellular location">
    <subcellularLocation>
        <location evidence="1">Membrane</location>
    </subcellularLocation>
</comment>
<organism evidence="6 7">
    <name type="scientific">Pontibacter rugosus</name>
    <dbReference type="NCBI Taxonomy" id="1745966"/>
    <lineage>
        <taxon>Bacteria</taxon>
        <taxon>Pseudomonadati</taxon>
        <taxon>Bacteroidota</taxon>
        <taxon>Cytophagia</taxon>
        <taxon>Cytophagales</taxon>
        <taxon>Hymenobacteraceae</taxon>
        <taxon>Pontibacter</taxon>
    </lineage>
</organism>
<sequence length="463" mass="53147">MLLRVFLFFLLLFSGAVALAAPCAVPVVVVSGITLSGNETTKKQVMLRELTFSPGDSILTEDLEALLLDNQKRLFNLRLFHHVNYTYTCDAGNLQIAYEVQERFYLYPVPIFDFADRNFAAWLEKKDWSRIDYGLNLVQKNFRGRNEEVRVRVQRGFNKRLELAYRIPYIWRKYNLGADFAVADYRSRTISYTNSNNRQYFLEEEEGGLPIKRTSVSGALIHRQNVQRQQGLRLSFHNEHISDSVTLLNPSYYGNGQQERQYMRAELFKVINLRNNFAYPLAGSYFEAGVAQTFFLDKTGTPFTTARAKYVKYIPLSAKYFYMAGAEGQLRLAGEYAFADNIALGYRSYVRGYELYVVGGQHYGLFKQGLTRQLLDIKSIRIKFIDNPKFNNIPLSVFLNGFTDAGYVVDNTFEKGNPLTNQLLVGGGLGLHVVTFYDIVLRGEYAINREGDKGFYFSARFPF</sequence>
<comment type="caution">
    <text evidence="6">The sequence shown here is derived from an EMBL/GenBank/DDBJ whole genome shotgun (WGS) entry which is preliminary data.</text>
</comment>
<dbReference type="Proteomes" id="UP001597094">
    <property type="component" value="Unassembled WGS sequence"/>
</dbReference>
<protein>
    <submittedName>
        <fullName evidence="6">BamA/TamA family outer membrane protein</fullName>
    </submittedName>
</protein>
<evidence type="ECO:0000256" key="2">
    <source>
        <dbReference type="ARBA" id="ARBA00023136"/>
    </source>
</evidence>
<feature type="chain" id="PRO_5045261186" evidence="3">
    <location>
        <begin position="21"/>
        <end position="463"/>
    </location>
</feature>
<feature type="domain" description="POTRA" evidence="5">
    <location>
        <begin position="29"/>
        <end position="103"/>
    </location>
</feature>
<dbReference type="PANTHER" id="PTHR12815:SF42">
    <property type="entry name" value="BACTERIAL SURFACE ANTIGEN (D15) DOMAIN-CONTAINING PROTEIN"/>
    <property type="match status" value="1"/>
</dbReference>
<keyword evidence="3" id="KW-0732">Signal</keyword>
<evidence type="ECO:0000256" key="3">
    <source>
        <dbReference type="SAM" id="SignalP"/>
    </source>
</evidence>
<dbReference type="RefSeq" id="WP_377523286.1">
    <property type="nucleotide sequence ID" value="NZ_JBHTLD010000026.1"/>
</dbReference>
<evidence type="ECO:0000313" key="6">
    <source>
        <dbReference type="EMBL" id="MFD1185532.1"/>
    </source>
</evidence>
<dbReference type="Pfam" id="PF01103">
    <property type="entry name" value="Omp85"/>
    <property type="match status" value="1"/>
</dbReference>
<name>A0ABW3SNR8_9BACT</name>
<dbReference type="InterPro" id="IPR010827">
    <property type="entry name" value="BamA/TamA_POTRA"/>
</dbReference>
<dbReference type="Gene3D" id="3.10.20.310">
    <property type="entry name" value="membrane protein fhac"/>
    <property type="match status" value="1"/>
</dbReference>
<reference evidence="7" key="1">
    <citation type="journal article" date="2019" name="Int. J. Syst. Evol. Microbiol.">
        <title>The Global Catalogue of Microorganisms (GCM) 10K type strain sequencing project: providing services to taxonomists for standard genome sequencing and annotation.</title>
        <authorList>
            <consortium name="The Broad Institute Genomics Platform"/>
            <consortium name="The Broad Institute Genome Sequencing Center for Infectious Disease"/>
            <person name="Wu L."/>
            <person name="Ma J."/>
        </authorList>
    </citation>
    <scope>NUCLEOTIDE SEQUENCE [LARGE SCALE GENOMIC DNA]</scope>
    <source>
        <strain evidence="7">JCM 31319</strain>
    </source>
</reference>
<dbReference type="Gene3D" id="2.40.160.50">
    <property type="entry name" value="membrane protein fhac: a member of the omp85/tpsb transporter family"/>
    <property type="match status" value="1"/>
</dbReference>
<evidence type="ECO:0000256" key="1">
    <source>
        <dbReference type="ARBA" id="ARBA00004370"/>
    </source>
</evidence>
<dbReference type="EMBL" id="JBHTLD010000026">
    <property type="protein sequence ID" value="MFD1185532.1"/>
    <property type="molecule type" value="Genomic_DNA"/>
</dbReference>
<dbReference type="PANTHER" id="PTHR12815">
    <property type="entry name" value="SORTING AND ASSEMBLY MACHINERY SAMM50 PROTEIN FAMILY MEMBER"/>
    <property type="match status" value="1"/>
</dbReference>
<dbReference type="Pfam" id="PF07244">
    <property type="entry name" value="POTRA"/>
    <property type="match status" value="1"/>
</dbReference>